<dbReference type="InterPro" id="IPR007969">
    <property type="entry name" value="DUF732"/>
</dbReference>
<accession>A0A7I9ZM04</accession>
<dbReference type="AlphaFoldDB" id="A0A7I9ZM04"/>
<keyword evidence="4" id="KW-1185">Reference proteome</keyword>
<reference evidence="3 4" key="1">
    <citation type="journal article" date="2019" name="Emerg. Microbes Infect.">
        <title>Comprehensive subspecies identification of 175 nontuberculous mycobacteria species based on 7547 genomic profiles.</title>
        <authorList>
            <person name="Matsumoto Y."/>
            <person name="Kinjo T."/>
            <person name="Motooka D."/>
            <person name="Nabeya D."/>
            <person name="Jung N."/>
            <person name="Uechi K."/>
            <person name="Horii T."/>
            <person name="Iida T."/>
            <person name="Fujita J."/>
            <person name="Nakamura S."/>
        </authorList>
    </citation>
    <scope>NUCLEOTIDE SEQUENCE [LARGE SCALE GENOMIC DNA]</scope>
    <source>
        <strain evidence="3 4">JCM 30996</strain>
    </source>
</reference>
<comment type="caution">
    <text evidence="3">The sequence shown here is derived from an EMBL/GenBank/DDBJ whole genome shotgun (WGS) entry which is preliminary data.</text>
</comment>
<feature type="signal peptide" evidence="1">
    <location>
        <begin position="1"/>
        <end position="28"/>
    </location>
</feature>
<dbReference type="EMBL" id="BLLB01000002">
    <property type="protein sequence ID" value="GFH01638.1"/>
    <property type="molecule type" value="Genomic_DNA"/>
</dbReference>
<keyword evidence="1" id="KW-0732">Signal</keyword>
<evidence type="ECO:0000259" key="2">
    <source>
        <dbReference type="Pfam" id="PF05305"/>
    </source>
</evidence>
<feature type="chain" id="PRO_5029672928" description="DUF732 domain-containing protein" evidence="1">
    <location>
        <begin position="29"/>
        <end position="115"/>
    </location>
</feature>
<evidence type="ECO:0000313" key="3">
    <source>
        <dbReference type="EMBL" id="GFH01638.1"/>
    </source>
</evidence>
<organism evidence="3 4">
    <name type="scientific">Mycolicibacterium hippocampi</name>
    <dbReference type="NCBI Taxonomy" id="659824"/>
    <lineage>
        <taxon>Bacteria</taxon>
        <taxon>Bacillati</taxon>
        <taxon>Actinomycetota</taxon>
        <taxon>Actinomycetes</taxon>
        <taxon>Mycobacteriales</taxon>
        <taxon>Mycobacteriaceae</taxon>
        <taxon>Mycolicibacterium</taxon>
    </lineage>
</organism>
<dbReference type="RefSeq" id="WP_163888393.1">
    <property type="nucleotide sequence ID" value="NZ_BLLB01000002.1"/>
</dbReference>
<gene>
    <name evidence="3" type="ORF">MHIP_21210</name>
</gene>
<protein>
    <recommendedName>
        <fullName evidence="2">DUF732 domain-containing protein</fullName>
    </recommendedName>
</protein>
<feature type="domain" description="DUF732" evidence="2">
    <location>
        <begin position="32"/>
        <end position="108"/>
    </location>
</feature>
<name>A0A7I9ZM04_9MYCO</name>
<dbReference type="Pfam" id="PF05305">
    <property type="entry name" value="DUF732"/>
    <property type="match status" value="1"/>
</dbReference>
<evidence type="ECO:0000313" key="4">
    <source>
        <dbReference type="Proteomes" id="UP000465304"/>
    </source>
</evidence>
<sequence>MIRRRRTTVAVLLAAGIAAFGAAAPAHADTPDERFTQAVNTLGIEVAPDTDLPAVGKQVCGMFASQVVTSVNPVPAVRGVVTTLQGSGISRDQAVGLMRASVGVYCPQYGRFVGR</sequence>
<dbReference type="Proteomes" id="UP000465304">
    <property type="component" value="Unassembled WGS sequence"/>
</dbReference>
<proteinExistence type="predicted"/>
<evidence type="ECO:0000256" key="1">
    <source>
        <dbReference type="SAM" id="SignalP"/>
    </source>
</evidence>